<evidence type="ECO:0000256" key="4">
    <source>
        <dbReference type="ARBA" id="ARBA00022982"/>
    </source>
</evidence>
<evidence type="ECO:0000259" key="6">
    <source>
        <dbReference type="Pfam" id="PF00462"/>
    </source>
</evidence>
<protein>
    <recommendedName>
        <fullName evidence="5">Glutaredoxin</fullName>
    </recommendedName>
</protein>
<dbReference type="Pfam" id="PF00462">
    <property type="entry name" value="Glutaredoxin"/>
    <property type="match status" value="1"/>
</dbReference>
<evidence type="ECO:0000256" key="2">
    <source>
        <dbReference type="ARBA" id="ARBA00007787"/>
    </source>
</evidence>
<dbReference type="PROSITE" id="PS51354">
    <property type="entry name" value="GLUTAREDOXIN_2"/>
    <property type="match status" value="1"/>
</dbReference>
<keyword evidence="4 5" id="KW-0249">Electron transport</keyword>
<comment type="caution">
    <text evidence="7">The sequence shown here is derived from an EMBL/GenBank/DDBJ whole genome shotgun (WGS) entry which is preliminary data.</text>
</comment>
<name>A0ABQ5LN72_9RHOB</name>
<dbReference type="InterPro" id="IPR036249">
    <property type="entry name" value="Thioredoxin-like_sf"/>
</dbReference>
<dbReference type="InterPro" id="IPR011900">
    <property type="entry name" value="GRX_bact"/>
</dbReference>
<keyword evidence="3 5" id="KW-0813">Transport</keyword>
<evidence type="ECO:0000313" key="7">
    <source>
        <dbReference type="EMBL" id="GKY86430.1"/>
    </source>
</evidence>
<comment type="similarity">
    <text evidence="2 5">Belongs to the glutaredoxin family.</text>
</comment>
<dbReference type="RefSeq" id="WP_281840397.1">
    <property type="nucleotide sequence ID" value="NZ_BROH01000001.1"/>
</dbReference>
<keyword evidence="5" id="KW-0676">Redox-active center</keyword>
<dbReference type="Gene3D" id="3.40.30.10">
    <property type="entry name" value="Glutaredoxin"/>
    <property type="match status" value="1"/>
</dbReference>
<keyword evidence="5" id="KW-0963">Cytoplasm</keyword>
<feature type="domain" description="Glutaredoxin" evidence="6">
    <location>
        <begin position="4"/>
        <end position="63"/>
    </location>
</feature>
<dbReference type="CDD" id="cd03418">
    <property type="entry name" value="GRX_GRXb_1_3_like"/>
    <property type="match status" value="1"/>
</dbReference>
<evidence type="ECO:0000256" key="3">
    <source>
        <dbReference type="ARBA" id="ARBA00022448"/>
    </source>
</evidence>
<dbReference type="PRINTS" id="PR00160">
    <property type="entry name" value="GLUTAREDOXIN"/>
</dbReference>
<dbReference type="NCBIfam" id="TIGR02181">
    <property type="entry name" value="GRX_bact"/>
    <property type="match status" value="1"/>
</dbReference>
<evidence type="ECO:0000256" key="5">
    <source>
        <dbReference type="RuleBase" id="RU364065"/>
    </source>
</evidence>
<evidence type="ECO:0000313" key="8">
    <source>
        <dbReference type="Proteomes" id="UP001144205"/>
    </source>
</evidence>
<dbReference type="EMBL" id="BROH01000001">
    <property type="protein sequence ID" value="GKY86430.1"/>
    <property type="molecule type" value="Genomic_DNA"/>
</dbReference>
<comment type="function">
    <text evidence="1 5">Has a glutathione-disulfide oxidoreductase activity in the presence of NADPH and glutathione reductase. Reduces low molecular weight disulfides and proteins.</text>
</comment>
<dbReference type="InterPro" id="IPR002109">
    <property type="entry name" value="Glutaredoxin"/>
</dbReference>
<dbReference type="PANTHER" id="PTHR45694">
    <property type="entry name" value="GLUTAREDOXIN 2"/>
    <property type="match status" value="1"/>
</dbReference>
<sequence length="84" mass="9602">MQPVTMYTKPYCGFCHAAKRLLAKKGVEFTEIDIQAQPELRQEMIQKSGQFTVPQIWIGETHVGGFDDMYDLEQRGKLDPLLQG</sequence>
<dbReference type="SUPFAM" id="SSF52833">
    <property type="entry name" value="Thioredoxin-like"/>
    <property type="match status" value="1"/>
</dbReference>
<organism evidence="7 8">
    <name type="scientific">Sinisalibacter aestuarii</name>
    <dbReference type="NCBI Taxonomy" id="2949426"/>
    <lineage>
        <taxon>Bacteria</taxon>
        <taxon>Pseudomonadati</taxon>
        <taxon>Pseudomonadota</taxon>
        <taxon>Alphaproteobacteria</taxon>
        <taxon>Rhodobacterales</taxon>
        <taxon>Roseobacteraceae</taxon>
        <taxon>Sinisalibacter</taxon>
    </lineage>
</organism>
<keyword evidence="8" id="KW-1185">Reference proteome</keyword>
<dbReference type="PANTHER" id="PTHR45694:SF18">
    <property type="entry name" value="GLUTAREDOXIN-1-RELATED"/>
    <property type="match status" value="1"/>
</dbReference>
<dbReference type="Proteomes" id="UP001144205">
    <property type="component" value="Unassembled WGS sequence"/>
</dbReference>
<dbReference type="InterPro" id="IPR014025">
    <property type="entry name" value="Glutaredoxin_subgr"/>
</dbReference>
<proteinExistence type="inferred from homology"/>
<accession>A0ABQ5LN72</accession>
<gene>
    <name evidence="7" type="primary">grx</name>
    <name evidence="7" type="ORF">STA1M1_02990</name>
</gene>
<evidence type="ECO:0000256" key="1">
    <source>
        <dbReference type="ARBA" id="ARBA00002549"/>
    </source>
</evidence>
<reference evidence="7" key="1">
    <citation type="journal article" date="2023" name="Int. J. Syst. Evol. Microbiol.">
        <title>Sinisalibacter aestuarii sp. nov., isolated from estuarine sediment of the Arakawa River.</title>
        <authorList>
            <person name="Arafat S.T."/>
            <person name="Hirano S."/>
            <person name="Sato A."/>
            <person name="Takeuchi K."/>
            <person name="Yasuda T."/>
            <person name="Terahara T."/>
            <person name="Hamada M."/>
            <person name="Kobayashi T."/>
        </authorList>
    </citation>
    <scope>NUCLEOTIDE SEQUENCE</scope>
    <source>
        <strain evidence="7">B-399</strain>
    </source>
</reference>